<evidence type="ECO:0000256" key="2">
    <source>
        <dbReference type="ARBA" id="ARBA00023242"/>
    </source>
</evidence>
<accession>A0A9Q0GG24</accession>
<feature type="compositionally biased region" description="Polar residues" evidence="3">
    <location>
        <begin position="516"/>
        <end position="526"/>
    </location>
</feature>
<proteinExistence type="predicted"/>
<evidence type="ECO:0000313" key="6">
    <source>
        <dbReference type="Proteomes" id="UP001141552"/>
    </source>
</evidence>
<dbReference type="InterPro" id="IPR024867">
    <property type="entry name" value="NFRKB"/>
</dbReference>
<dbReference type="InterPro" id="IPR044867">
    <property type="entry name" value="DEUBAD_dom"/>
</dbReference>
<dbReference type="PROSITE" id="PS51916">
    <property type="entry name" value="DEUBAD"/>
    <property type="match status" value="1"/>
</dbReference>
<dbReference type="PANTHER" id="PTHR13052">
    <property type="entry name" value="NFRKB-RELATED"/>
    <property type="match status" value="1"/>
</dbReference>
<feature type="compositionally biased region" description="Acidic residues" evidence="3">
    <location>
        <begin position="36"/>
        <end position="45"/>
    </location>
</feature>
<keyword evidence="6" id="KW-1185">Reference proteome</keyword>
<comment type="subcellular location">
    <subcellularLocation>
        <location evidence="1">Nucleus</location>
    </subcellularLocation>
</comment>
<protein>
    <recommendedName>
        <fullName evidence="4">DEUBAD domain-containing protein</fullName>
    </recommendedName>
</protein>
<evidence type="ECO:0000256" key="3">
    <source>
        <dbReference type="SAM" id="MobiDB-lite"/>
    </source>
</evidence>
<keyword evidence="2" id="KW-0539">Nucleus</keyword>
<dbReference type="AlphaFoldDB" id="A0A9Q0GG24"/>
<evidence type="ECO:0000256" key="1">
    <source>
        <dbReference type="ARBA" id="ARBA00004123"/>
    </source>
</evidence>
<feature type="region of interest" description="Disordered" evidence="3">
    <location>
        <begin position="18"/>
        <end position="45"/>
    </location>
</feature>
<reference evidence="5" key="2">
    <citation type="journal article" date="2023" name="Plants (Basel)">
        <title>Annotation of the Turnera subulata (Passifloraceae) Draft Genome Reveals the S-Locus Evolved after the Divergence of Turneroideae from Passifloroideae in a Stepwise Manner.</title>
        <authorList>
            <person name="Henning P.M."/>
            <person name="Roalson E.H."/>
            <person name="Mir W."/>
            <person name="McCubbin A.G."/>
            <person name="Shore J.S."/>
        </authorList>
    </citation>
    <scope>NUCLEOTIDE SEQUENCE</scope>
    <source>
        <strain evidence="5">F60SS</strain>
    </source>
</reference>
<gene>
    <name evidence="5" type="ORF">Tsubulata_006905</name>
</gene>
<dbReference type="GO" id="GO:0031011">
    <property type="term" value="C:Ino80 complex"/>
    <property type="evidence" value="ECO:0007669"/>
    <property type="project" value="InterPro"/>
</dbReference>
<feature type="domain" description="DEUBAD" evidence="4">
    <location>
        <begin position="64"/>
        <end position="177"/>
    </location>
</feature>
<name>A0A9Q0GG24_9ROSI</name>
<evidence type="ECO:0000259" key="4">
    <source>
        <dbReference type="PROSITE" id="PS51916"/>
    </source>
</evidence>
<evidence type="ECO:0000313" key="5">
    <source>
        <dbReference type="EMBL" id="KAJ4847731.1"/>
    </source>
</evidence>
<dbReference type="PANTHER" id="PTHR13052:SF3">
    <property type="entry name" value="NUCLEAR FACTOR RELATED TO KAPPA-B-BINDING PROTEIN"/>
    <property type="match status" value="1"/>
</dbReference>
<dbReference type="EMBL" id="JAKUCV010001087">
    <property type="protein sequence ID" value="KAJ4847731.1"/>
    <property type="molecule type" value="Genomic_DNA"/>
</dbReference>
<sequence>MGIQKICLRNSSCHKISNSSNTRGKEVGDNPALAADSEDDSDDGELTGSGCELGLVGGQLCCIPYELYDLPDLRGILSLETWDSCLTEEERVYLSAYLPDMDQQTFCLTMKELFNGSNLFFGNPLDMFFKRLRGGFYPPKVAFFREGLLCLQRRKYYHSLRCYHDRMVQKFKEMRRMGEKGELNPSLQERICMWSKKGKQRGINLLDLNKSPNDDNILSEEANLDAEGMNSLERKDGPKDISLALATYGMKFASPNCRPKGVLKMKAPGNSSFQDHNQKLGASGNTEPGRSVPKGVLKIVPKGTLNAIPRGAEPNSLVHNQGVEEFRYSSFIPSIPFQDTGNLRGLPFQKVDCYRVNSTQSQCMQNQPNTVIGIDNLSERYTRGINNGMLPSVDDISLLEKHKLFTKGMQNITGRECQSLQDPVGSREHKLGSGNFWPSTAMGSKDLSLKFLESFPFDVQYRGGEQQLALGKQEYNTCYPRYPEAASRISDAGNSKAEMMMESFSKQYENDDSSKQPENLSGKSSGSDGGRVEPVLPLTYKRRKALAKINLFELGKPLTAGADLKSVIPKDSD</sequence>
<dbReference type="CDD" id="cd21865">
    <property type="entry name" value="DEUBAD_NFRKB"/>
    <property type="match status" value="1"/>
</dbReference>
<feature type="region of interest" description="Disordered" evidence="3">
    <location>
        <begin position="506"/>
        <end position="534"/>
    </location>
</feature>
<reference evidence="5" key="1">
    <citation type="submission" date="2022-02" db="EMBL/GenBank/DDBJ databases">
        <authorList>
            <person name="Henning P.M."/>
            <person name="McCubbin A.G."/>
            <person name="Shore J.S."/>
        </authorList>
    </citation>
    <scope>NUCLEOTIDE SEQUENCE</scope>
    <source>
        <strain evidence="5">F60SS</strain>
        <tissue evidence="5">Leaves</tissue>
    </source>
</reference>
<comment type="caution">
    <text evidence="5">The sequence shown here is derived from an EMBL/GenBank/DDBJ whole genome shotgun (WGS) entry which is preliminary data.</text>
</comment>
<organism evidence="5 6">
    <name type="scientific">Turnera subulata</name>
    <dbReference type="NCBI Taxonomy" id="218843"/>
    <lineage>
        <taxon>Eukaryota</taxon>
        <taxon>Viridiplantae</taxon>
        <taxon>Streptophyta</taxon>
        <taxon>Embryophyta</taxon>
        <taxon>Tracheophyta</taxon>
        <taxon>Spermatophyta</taxon>
        <taxon>Magnoliopsida</taxon>
        <taxon>eudicotyledons</taxon>
        <taxon>Gunneridae</taxon>
        <taxon>Pentapetalae</taxon>
        <taxon>rosids</taxon>
        <taxon>fabids</taxon>
        <taxon>Malpighiales</taxon>
        <taxon>Passifloraceae</taxon>
        <taxon>Turnera</taxon>
    </lineage>
</organism>
<dbReference type="Proteomes" id="UP001141552">
    <property type="component" value="Unassembled WGS sequence"/>
</dbReference>
<dbReference type="OrthoDB" id="1938996at2759"/>